<dbReference type="GO" id="GO:0016301">
    <property type="term" value="F:kinase activity"/>
    <property type="evidence" value="ECO:0007669"/>
    <property type="project" value="UniProtKB-KW"/>
</dbReference>
<dbReference type="Proteomes" id="UP000281644">
    <property type="component" value="Chromosome"/>
</dbReference>
<dbReference type="PANTHER" id="PTHR34581:SF2">
    <property type="entry name" value="PTS SYSTEM N,N'-DIACETYLCHITOBIOSE-SPECIFIC EIIB COMPONENT"/>
    <property type="match status" value="1"/>
</dbReference>
<keyword evidence="4" id="KW-0808">Transferase</keyword>
<evidence type="ECO:0000256" key="6">
    <source>
        <dbReference type="ARBA" id="ARBA00022777"/>
    </source>
</evidence>
<dbReference type="InterPro" id="IPR013012">
    <property type="entry name" value="PTS_EIIB_3"/>
</dbReference>
<evidence type="ECO:0000256" key="4">
    <source>
        <dbReference type="ARBA" id="ARBA00022679"/>
    </source>
</evidence>
<dbReference type="Proteomes" id="UP000694640">
    <property type="component" value="Unassembled WGS sequence"/>
</dbReference>
<dbReference type="AlphaFoldDB" id="A0AAN1Q4E1"/>
<keyword evidence="2" id="KW-0597">Phosphoprotein</keyword>
<keyword evidence="3" id="KW-0762">Sugar transport</keyword>
<sequence>MMTVKIAFFCSGGMSSSLAGKRLQEVYSKAEKDINVEAYDFGMMDDVADDADVIILAPQISWSYDDVVKKYPQKKIIKLSISEFGSMNGQIIADRLEKEGIN</sequence>
<gene>
    <name evidence="10" type="ORF">JKL17_13485</name>
    <name evidence="9" type="ORF">LPA65_14000</name>
</gene>
<evidence type="ECO:0000313" key="10">
    <source>
        <dbReference type="EMBL" id="MBT1139118.1"/>
    </source>
</evidence>
<dbReference type="EMBL" id="JAEQMM010000003">
    <property type="protein sequence ID" value="MBT1139118.1"/>
    <property type="molecule type" value="Genomic_DNA"/>
</dbReference>
<evidence type="ECO:0000256" key="7">
    <source>
        <dbReference type="PROSITE-ProRule" id="PRU00423"/>
    </source>
</evidence>
<evidence type="ECO:0000259" key="8">
    <source>
        <dbReference type="PROSITE" id="PS51100"/>
    </source>
</evidence>
<evidence type="ECO:0000256" key="1">
    <source>
        <dbReference type="ARBA" id="ARBA00022448"/>
    </source>
</evidence>
<evidence type="ECO:0000256" key="2">
    <source>
        <dbReference type="ARBA" id="ARBA00022553"/>
    </source>
</evidence>
<dbReference type="InterPro" id="IPR036095">
    <property type="entry name" value="PTS_EIIB-like_sf"/>
</dbReference>
<reference evidence="10 12" key="2">
    <citation type="submission" date="2021-01" db="EMBL/GenBank/DDBJ databases">
        <title>High-quality draft genome sequence data of six Lactiplantibacillus plantarum subsp. argentoratensis strains isolated from various Greek sourdoughs.</title>
        <authorList>
            <person name="Syrokou M.K."/>
            <person name="Paramithiotis S."/>
            <person name="Skandamis P.N."/>
            <person name="Drosinos E.H."/>
            <person name="Bosnea L."/>
            <person name="Mataragas M."/>
        </authorList>
    </citation>
    <scope>NUCLEOTIDE SEQUENCE [LARGE SCALE GENOMIC DNA]</scope>
    <source>
        <strain evidence="10 12">LQC 2520</strain>
    </source>
</reference>
<keyword evidence="12" id="KW-1185">Reference proteome</keyword>
<dbReference type="InterPro" id="IPR003501">
    <property type="entry name" value="PTS_EIIB_2/3"/>
</dbReference>
<evidence type="ECO:0000313" key="12">
    <source>
        <dbReference type="Proteomes" id="UP000694640"/>
    </source>
</evidence>
<reference evidence="9 11" key="1">
    <citation type="submission" date="2018-10" db="EMBL/GenBank/DDBJ databases">
        <title>Genome sequencing of Lactobacillus species.</title>
        <authorList>
            <person name="Baek C."/>
            <person name="Yi H."/>
        </authorList>
    </citation>
    <scope>NUCLEOTIDE SEQUENCE [LARGE SCALE GENOMIC DNA]</scope>
    <source>
        <strain evidence="9 11">DSM 16365</strain>
    </source>
</reference>
<keyword evidence="5" id="KW-0598">Phosphotransferase system</keyword>
<evidence type="ECO:0000313" key="11">
    <source>
        <dbReference type="Proteomes" id="UP000281644"/>
    </source>
</evidence>
<dbReference type="Gene3D" id="3.40.50.2300">
    <property type="match status" value="1"/>
</dbReference>
<feature type="modified residue" description="Phosphocysteine; by EIIA" evidence="7">
    <location>
        <position position="10"/>
    </location>
</feature>
<dbReference type="SUPFAM" id="SSF52794">
    <property type="entry name" value="PTS system IIB component-like"/>
    <property type="match status" value="1"/>
</dbReference>
<evidence type="ECO:0000256" key="3">
    <source>
        <dbReference type="ARBA" id="ARBA00022597"/>
    </source>
</evidence>
<evidence type="ECO:0000256" key="5">
    <source>
        <dbReference type="ARBA" id="ARBA00022683"/>
    </source>
</evidence>
<dbReference type="PANTHER" id="PTHR34581">
    <property type="entry name" value="PTS SYSTEM N,N'-DIACETYLCHITOBIOSE-SPECIFIC EIIB COMPONENT"/>
    <property type="match status" value="1"/>
</dbReference>
<dbReference type="KEGG" id="larg:LPA65_14000"/>
<keyword evidence="1" id="KW-0813">Transport</keyword>
<name>A0AAN1Q4E1_9LACO</name>
<accession>A0AAN1Q4E1</accession>
<dbReference type="GO" id="GO:0009401">
    <property type="term" value="P:phosphoenolpyruvate-dependent sugar phosphotransferase system"/>
    <property type="evidence" value="ECO:0007669"/>
    <property type="project" value="UniProtKB-KW"/>
</dbReference>
<dbReference type="EMBL" id="CP032751">
    <property type="protein sequence ID" value="AYJ37105.1"/>
    <property type="molecule type" value="Genomic_DNA"/>
</dbReference>
<feature type="domain" description="PTS EIIB type-3" evidence="8">
    <location>
        <begin position="3"/>
        <end position="102"/>
    </location>
</feature>
<evidence type="ECO:0000313" key="9">
    <source>
        <dbReference type="EMBL" id="AYJ37105.1"/>
    </source>
</evidence>
<organism evidence="9 11">
    <name type="scientific">Lactiplantibacillus argentoratensis</name>
    <dbReference type="NCBI Taxonomy" id="271881"/>
    <lineage>
        <taxon>Bacteria</taxon>
        <taxon>Bacillati</taxon>
        <taxon>Bacillota</taxon>
        <taxon>Bacilli</taxon>
        <taxon>Lactobacillales</taxon>
        <taxon>Lactobacillaceae</taxon>
        <taxon>Lactiplantibacillus</taxon>
    </lineage>
</organism>
<dbReference type="GO" id="GO:0008982">
    <property type="term" value="F:protein-N(PI)-phosphohistidine-sugar phosphotransferase activity"/>
    <property type="evidence" value="ECO:0007669"/>
    <property type="project" value="InterPro"/>
</dbReference>
<protein>
    <submittedName>
        <fullName evidence="9">Transcription antiterminator</fullName>
    </submittedName>
</protein>
<keyword evidence="6" id="KW-0418">Kinase</keyword>
<proteinExistence type="predicted"/>
<dbReference type="InterPro" id="IPR051819">
    <property type="entry name" value="PTS_sugar-specific_EIIB"/>
</dbReference>
<dbReference type="Pfam" id="PF02302">
    <property type="entry name" value="PTS_IIB"/>
    <property type="match status" value="1"/>
</dbReference>
<dbReference type="PROSITE" id="PS51100">
    <property type="entry name" value="PTS_EIIB_TYPE_3"/>
    <property type="match status" value="1"/>
</dbReference>